<evidence type="ECO:0000313" key="2">
    <source>
        <dbReference type="Proteomes" id="UP000183287"/>
    </source>
</evidence>
<evidence type="ECO:0000313" key="1">
    <source>
        <dbReference type="EMBL" id="SFM27393.1"/>
    </source>
</evidence>
<dbReference type="Proteomes" id="UP000183287">
    <property type="component" value="Unassembled WGS sequence"/>
</dbReference>
<dbReference type="EMBL" id="FOUB01000020">
    <property type="protein sequence ID" value="SFM27393.1"/>
    <property type="molecule type" value="Genomic_DNA"/>
</dbReference>
<keyword evidence="2" id="KW-1185">Reference proteome</keyword>
<accession>A0A1I4PIY0</accession>
<protein>
    <submittedName>
        <fullName evidence="1">Uncharacterized protein</fullName>
    </submittedName>
</protein>
<reference evidence="2" key="1">
    <citation type="submission" date="2016-10" db="EMBL/GenBank/DDBJ databases">
        <authorList>
            <person name="Varghese N."/>
            <person name="Submissions S."/>
        </authorList>
    </citation>
    <scope>NUCLEOTIDE SEQUENCE [LARGE SCALE GENOMIC DNA]</scope>
    <source>
        <strain evidence="2">Nm44</strain>
    </source>
</reference>
<organism evidence="1 2">
    <name type="scientific">Nitrosomonas communis</name>
    <dbReference type="NCBI Taxonomy" id="44574"/>
    <lineage>
        <taxon>Bacteria</taxon>
        <taxon>Pseudomonadati</taxon>
        <taxon>Pseudomonadota</taxon>
        <taxon>Betaproteobacteria</taxon>
        <taxon>Nitrosomonadales</taxon>
        <taxon>Nitrosomonadaceae</taxon>
        <taxon>Nitrosomonas</taxon>
    </lineage>
</organism>
<sequence length="107" mass="12025">MELLLNKEAVLSCGIQVPIMGRHQPGSLPIPAYIGVIGVSDHDGKIFDQIRSQLHGNKNYIAIELINPLVAEDVRQARHLIVLTPVKKQKRQFYPKPQDQWLTAAVH</sequence>
<name>A0A1I4PIY0_9PROT</name>
<gene>
    <name evidence="1" type="ORF">SAMN05421863_102041</name>
</gene>
<dbReference type="AlphaFoldDB" id="A0A1I4PIY0"/>
<proteinExistence type="predicted"/>